<dbReference type="EMBL" id="GBEZ01018875">
    <property type="protein sequence ID" value="JAC67609.1"/>
    <property type="molecule type" value="Transcribed_RNA"/>
</dbReference>
<organism evidence="1">
    <name type="scientific">Tetraselmis sp. GSL018</name>
    <dbReference type="NCBI Taxonomy" id="582737"/>
    <lineage>
        <taxon>Eukaryota</taxon>
        <taxon>Viridiplantae</taxon>
        <taxon>Chlorophyta</taxon>
        <taxon>core chlorophytes</taxon>
        <taxon>Chlorodendrophyceae</taxon>
        <taxon>Chlorodendrales</taxon>
        <taxon>Chlorodendraceae</taxon>
        <taxon>Tetraselmis</taxon>
    </lineage>
</organism>
<sequence length="35" mass="3809">MKNCWISYGSETVLAVEPTGFQVIASSDAFTKTVQ</sequence>
<evidence type="ECO:0000313" key="1">
    <source>
        <dbReference type="EMBL" id="JAC67609.1"/>
    </source>
</evidence>
<protein>
    <submittedName>
        <fullName evidence="1">Uncharacterized protein</fullName>
    </submittedName>
</protein>
<accession>A0A061RA68</accession>
<proteinExistence type="predicted"/>
<dbReference type="AlphaFoldDB" id="A0A061RA68"/>
<name>A0A061RA68_9CHLO</name>
<reference evidence="1" key="1">
    <citation type="submission" date="2014-05" db="EMBL/GenBank/DDBJ databases">
        <title>The transcriptome of the halophilic microalga Tetraselmis sp. GSL018 isolated from the Great Salt Lake, Utah.</title>
        <authorList>
            <person name="Jinkerson R.E."/>
            <person name="D'Adamo S."/>
            <person name="Posewitz M.C."/>
        </authorList>
    </citation>
    <scope>NUCLEOTIDE SEQUENCE</scope>
    <source>
        <strain evidence="1">GSL018</strain>
    </source>
</reference>
<gene>
    <name evidence="1" type="ORF">TSPGSL018_10700</name>
</gene>